<comment type="caution">
    <text evidence="1">The sequence shown here is derived from an EMBL/GenBank/DDBJ whole genome shotgun (WGS) entry which is preliminary data.</text>
</comment>
<dbReference type="InterPro" id="IPR011989">
    <property type="entry name" value="ARM-like"/>
</dbReference>
<proteinExistence type="predicted"/>
<dbReference type="EMBL" id="JBEVCJ010000019">
    <property type="protein sequence ID" value="MET1256300.1"/>
    <property type="molecule type" value="Genomic_DNA"/>
</dbReference>
<keyword evidence="2" id="KW-1185">Reference proteome</keyword>
<name>A0ABV2BWK1_9GAMM</name>
<dbReference type="Proteomes" id="UP001548189">
    <property type="component" value="Unassembled WGS sequence"/>
</dbReference>
<evidence type="ECO:0000313" key="1">
    <source>
        <dbReference type="EMBL" id="MET1256300.1"/>
    </source>
</evidence>
<evidence type="ECO:0000313" key="2">
    <source>
        <dbReference type="Proteomes" id="UP001548189"/>
    </source>
</evidence>
<accession>A0ABV2BWK1</accession>
<dbReference type="Gene3D" id="1.25.10.10">
    <property type="entry name" value="Leucine-rich Repeat Variant"/>
    <property type="match status" value="1"/>
</dbReference>
<reference evidence="1 2" key="1">
    <citation type="submission" date="2024-06" db="EMBL/GenBank/DDBJ databases">
        <authorList>
            <person name="Li F."/>
        </authorList>
    </citation>
    <scope>NUCLEOTIDE SEQUENCE [LARGE SCALE GENOMIC DNA]</scope>
    <source>
        <strain evidence="1 2">GXAS 311</strain>
    </source>
</reference>
<protein>
    <submittedName>
        <fullName evidence="1">Uncharacterized protein</fullName>
    </submittedName>
</protein>
<gene>
    <name evidence="1" type="ORF">ABVT43_14260</name>
</gene>
<sequence>MIEYQKNLKPILKSFGYNPLEAIEAGDNQSIPSGRHIFEDALKVLEMYGVDLLIPLLKSENSNTVTNALHVFSELGRKGEILIDDVVPYLDSEDESARWYVLDGLLSHLVDLPIQYIVMGLKTANDESTRVRKKAVEFISALSINKIKAAQKFLQEQLEQHKKGLDILSEPTKGECLLDKYLDDERVFSCYLFAKIIKQAKLGELIEIKDNQITDTIVEFVVLKLELLKKRVKPDDKYD</sequence>
<organism evidence="1 2">
    <name type="scientific">Aliikangiella maris</name>
    <dbReference type="NCBI Taxonomy" id="3162458"/>
    <lineage>
        <taxon>Bacteria</taxon>
        <taxon>Pseudomonadati</taxon>
        <taxon>Pseudomonadota</taxon>
        <taxon>Gammaproteobacteria</taxon>
        <taxon>Oceanospirillales</taxon>
        <taxon>Pleioneaceae</taxon>
        <taxon>Aliikangiella</taxon>
    </lineage>
</organism>
<dbReference type="InterPro" id="IPR016024">
    <property type="entry name" value="ARM-type_fold"/>
</dbReference>
<dbReference type="SUPFAM" id="SSF48371">
    <property type="entry name" value="ARM repeat"/>
    <property type="match status" value="1"/>
</dbReference>